<dbReference type="KEGG" id="salh:HMF8227_01473"/>
<feature type="transmembrane region" description="Helical" evidence="9">
    <location>
        <begin position="113"/>
        <end position="132"/>
    </location>
</feature>
<evidence type="ECO:0000256" key="4">
    <source>
        <dbReference type="ARBA" id="ARBA00022449"/>
    </source>
</evidence>
<feature type="transmembrane region" description="Helical" evidence="9">
    <location>
        <begin position="169"/>
        <end position="185"/>
    </location>
</feature>
<evidence type="ECO:0000256" key="3">
    <source>
        <dbReference type="ARBA" id="ARBA00022448"/>
    </source>
</evidence>
<feature type="transmembrane region" description="Helical" evidence="9">
    <location>
        <begin position="82"/>
        <end position="101"/>
    </location>
</feature>
<dbReference type="GO" id="GO:0006813">
    <property type="term" value="P:potassium ion transport"/>
    <property type="evidence" value="ECO:0007669"/>
    <property type="project" value="InterPro"/>
</dbReference>
<feature type="transmembrane region" description="Helical" evidence="9">
    <location>
        <begin position="250"/>
        <end position="267"/>
    </location>
</feature>
<dbReference type="PANTHER" id="PTHR42751">
    <property type="entry name" value="SODIUM/HYDROGEN EXCHANGER FAMILY/TRKA DOMAIN PROTEIN"/>
    <property type="match status" value="1"/>
</dbReference>
<organism evidence="12 13">
    <name type="scientific">Saliniradius amylolyticus</name>
    <dbReference type="NCBI Taxonomy" id="2183582"/>
    <lineage>
        <taxon>Bacteria</taxon>
        <taxon>Pseudomonadati</taxon>
        <taxon>Pseudomonadota</taxon>
        <taxon>Gammaproteobacteria</taxon>
        <taxon>Alteromonadales</taxon>
        <taxon>Alteromonadaceae</taxon>
        <taxon>Saliniradius</taxon>
    </lineage>
</organism>
<reference evidence="12 13" key="1">
    <citation type="submission" date="2018-05" db="EMBL/GenBank/DDBJ databases">
        <title>Salinimonas sp. HMF8227 Genome sequencing and assembly.</title>
        <authorList>
            <person name="Kang H."/>
            <person name="Kang J."/>
            <person name="Cha I."/>
            <person name="Kim H."/>
            <person name="Joh K."/>
        </authorList>
    </citation>
    <scope>NUCLEOTIDE SEQUENCE [LARGE SCALE GENOMIC DNA]</scope>
    <source>
        <strain evidence="12 13">HMF8227</strain>
    </source>
</reference>
<dbReference type="Pfam" id="PF02254">
    <property type="entry name" value="TrkA_N"/>
    <property type="match status" value="1"/>
</dbReference>
<evidence type="ECO:0000256" key="5">
    <source>
        <dbReference type="ARBA" id="ARBA00022692"/>
    </source>
</evidence>
<evidence type="ECO:0000256" key="7">
    <source>
        <dbReference type="ARBA" id="ARBA00023065"/>
    </source>
</evidence>
<gene>
    <name evidence="12" type="ORF">HMF8227_01473</name>
</gene>
<dbReference type="SUPFAM" id="SSF51735">
    <property type="entry name" value="NAD(P)-binding Rossmann-fold domains"/>
    <property type="match status" value="1"/>
</dbReference>
<comment type="subcellular location">
    <subcellularLocation>
        <location evidence="1">Membrane</location>
        <topology evidence="1">Multi-pass membrane protein</topology>
    </subcellularLocation>
</comment>
<comment type="similarity">
    <text evidence="2">Belongs to the monovalent cation:proton antiporter 2 (CPA2) transporter (TC 2.A.37) family.</text>
</comment>
<feature type="transmembrane region" description="Helical" evidence="9">
    <location>
        <begin position="301"/>
        <end position="321"/>
    </location>
</feature>
<evidence type="ECO:0000256" key="1">
    <source>
        <dbReference type="ARBA" id="ARBA00004141"/>
    </source>
</evidence>
<dbReference type="PANTHER" id="PTHR42751:SF1">
    <property type="entry name" value="CATION_PROTON ANTIPORTER YBAL-RELATED"/>
    <property type="match status" value="1"/>
</dbReference>
<feature type="domain" description="Cation/H+ exchanger transmembrane" evidence="10">
    <location>
        <begin position="6"/>
        <end position="350"/>
    </location>
</feature>
<dbReference type="InterPro" id="IPR038770">
    <property type="entry name" value="Na+/solute_symporter_sf"/>
</dbReference>
<feature type="transmembrane region" description="Helical" evidence="9">
    <location>
        <begin position="333"/>
        <end position="354"/>
    </location>
</feature>
<keyword evidence="8 9" id="KW-0472">Membrane</keyword>
<keyword evidence="7" id="KW-0406">Ion transport</keyword>
<evidence type="ECO:0000256" key="2">
    <source>
        <dbReference type="ARBA" id="ARBA00005551"/>
    </source>
</evidence>
<evidence type="ECO:0000256" key="9">
    <source>
        <dbReference type="SAM" id="Phobius"/>
    </source>
</evidence>
<sequence length="527" mass="57823">MDYVFIIFAFICGLGVRLLKLPPLIGFLAAGFVLHFLGFEANQSLHALADLGITLLLFTIGLKLNVRGLLKREVWLGSTTHMVLWTSIAVGLVSLAAAIGLPYLDSVSLQEAALLGFALSFSSTVCIVKILEEAAEMQTRHGRLAVGILIMQDIAAVVFLVLATGKVPSIYALGLLALIPLRPLLTRLLQMSGHGELLPLTGFFLALGGYELFELVGVKGDLGALIVGVLLSGHTKSAELNKALMNFKDLFLIGFFLTIGFTAIPNLPMLLMALGLTLVLPIKFWLFFFLFTGLRLRGRTAYLCGMALANFSEFGLIVVALSVDMGWLAKEWLVILALAVSLSFILTSVSYQFAHSGYSRWHKLLNFFERRRRLPEDVYQQPKGARVLVLGMGRVGKGAFMALRNVLGDQVWGLDADSERVARQKKAGLQVMLADGEDADLWENLDLSEVEMLLIALPSVDDIKHVQDQLKSIGYSGKSAAIARYEDERRELLDYGIEHVFNFYTEAGSGFAEESLNLIEKRPIAAL</sequence>
<feature type="transmembrane region" description="Helical" evidence="9">
    <location>
        <begin position="144"/>
        <end position="163"/>
    </location>
</feature>
<evidence type="ECO:0000313" key="13">
    <source>
        <dbReference type="Proteomes" id="UP000245728"/>
    </source>
</evidence>
<dbReference type="GO" id="GO:0016020">
    <property type="term" value="C:membrane"/>
    <property type="evidence" value="ECO:0007669"/>
    <property type="project" value="UniProtKB-SubCell"/>
</dbReference>
<keyword evidence="5 9" id="KW-0812">Transmembrane</keyword>
<dbReference type="OrthoDB" id="3418949at2"/>
<evidence type="ECO:0000259" key="10">
    <source>
        <dbReference type="Pfam" id="PF00999"/>
    </source>
</evidence>
<keyword evidence="4" id="KW-0050">Antiport</keyword>
<dbReference type="InterPro" id="IPR006153">
    <property type="entry name" value="Cation/H_exchanger_TM"/>
</dbReference>
<evidence type="ECO:0000256" key="8">
    <source>
        <dbReference type="ARBA" id="ARBA00023136"/>
    </source>
</evidence>
<protein>
    <submittedName>
        <fullName evidence="12">K(+) efflux antiporter 3, chloroplastic</fullName>
    </submittedName>
</protein>
<keyword evidence="13" id="KW-1185">Reference proteome</keyword>
<dbReference type="InterPro" id="IPR036291">
    <property type="entry name" value="NAD(P)-bd_dom_sf"/>
</dbReference>
<dbReference type="Gene3D" id="3.40.50.720">
    <property type="entry name" value="NAD(P)-binding Rossmann-like Domain"/>
    <property type="match status" value="1"/>
</dbReference>
<dbReference type="RefSeq" id="WP_109339558.1">
    <property type="nucleotide sequence ID" value="NZ_CP029347.1"/>
</dbReference>
<evidence type="ECO:0000259" key="11">
    <source>
        <dbReference type="Pfam" id="PF02254"/>
    </source>
</evidence>
<dbReference type="EMBL" id="CP029347">
    <property type="protein sequence ID" value="AWL11948.1"/>
    <property type="molecule type" value="Genomic_DNA"/>
</dbReference>
<dbReference type="AlphaFoldDB" id="A0A2S2E2S6"/>
<dbReference type="GO" id="GO:1902600">
    <property type="term" value="P:proton transmembrane transport"/>
    <property type="evidence" value="ECO:0007669"/>
    <property type="project" value="InterPro"/>
</dbReference>
<dbReference type="Pfam" id="PF00999">
    <property type="entry name" value="Na_H_Exchanger"/>
    <property type="match status" value="1"/>
</dbReference>
<feature type="transmembrane region" description="Helical" evidence="9">
    <location>
        <begin position="273"/>
        <end position="294"/>
    </location>
</feature>
<feature type="domain" description="RCK N-terminal" evidence="11">
    <location>
        <begin position="387"/>
        <end position="502"/>
    </location>
</feature>
<evidence type="ECO:0000256" key="6">
    <source>
        <dbReference type="ARBA" id="ARBA00022989"/>
    </source>
</evidence>
<dbReference type="GO" id="GO:0015297">
    <property type="term" value="F:antiporter activity"/>
    <property type="evidence" value="ECO:0007669"/>
    <property type="project" value="UniProtKB-KW"/>
</dbReference>
<dbReference type="Gene3D" id="1.20.1530.20">
    <property type="match status" value="1"/>
</dbReference>
<dbReference type="InterPro" id="IPR003148">
    <property type="entry name" value="RCK_N"/>
</dbReference>
<keyword evidence="3" id="KW-0813">Transport</keyword>
<keyword evidence="6 9" id="KW-1133">Transmembrane helix</keyword>
<accession>A0A2S2E2S6</accession>
<name>A0A2S2E2S6_9ALTE</name>
<proteinExistence type="inferred from homology"/>
<evidence type="ECO:0000313" key="12">
    <source>
        <dbReference type="EMBL" id="AWL11948.1"/>
    </source>
</evidence>
<dbReference type="Proteomes" id="UP000245728">
    <property type="component" value="Chromosome"/>
</dbReference>
<feature type="transmembrane region" description="Helical" evidence="9">
    <location>
        <begin position="51"/>
        <end position="70"/>
    </location>
</feature>